<keyword evidence="6 8" id="KW-0129">CBS domain</keyword>
<dbReference type="InterPro" id="IPR005170">
    <property type="entry name" value="Transptr-assoc_dom"/>
</dbReference>
<keyword evidence="7 9" id="KW-0472">Membrane</keyword>
<dbReference type="SUPFAM" id="SSF54631">
    <property type="entry name" value="CBS-domain pair"/>
    <property type="match status" value="1"/>
</dbReference>
<evidence type="ECO:0000256" key="3">
    <source>
        <dbReference type="ARBA" id="ARBA00022692"/>
    </source>
</evidence>
<evidence type="ECO:0000256" key="2">
    <source>
        <dbReference type="ARBA" id="ARBA00006337"/>
    </source>
</evidence>
<dbReference type="InterPro" id="IPR002550">
    <property type="entry name" value="CNNM"/>
</dbReference>
<dbReference type="Gene3D" id="3.30.465.10">
    <property type="match status" value="1"/>
</dbReference>
<dbReference type="EMBL" id="JAGSOT010000005">
    <property type="protein sequence ID" value="MBR7794955.1"/>
    <property type="molecule type" value="Genomic_DNA"/>
</dbReference>
<dbReference type="PROSITE" id="PS51371">
    <property type="entry name" value="CBS"/>
    <property type="match status" value="1"/>
</dbReference>
<name>A0A941IB64_9BACI</name>
<dbReference type="Pfam" id="PF03471">
    <property type="entry name" value="CorC_HlyC"/>
    <property type="match status" value="1"/>
</dbReference>
<dbReference type="PANTHER" id="PTHR22777:SF17">
    <property type="entry name" value="UPF0053 PROTEIN SLL0260"/>
    <property type="match status" value="1"/>
</dbReference>
<evidence type="ECO:0000259" key="11">
    <source>
        <dbReference type="PROSITE" id="PS51371"/>
    </source>
</evidence>
<evidence type="ECO:0000259" key="12">
    <source>
        <dbReference type="PROSITE" id="PS51846"/>
    </source>
</evidence>
<dbReference type="InterPro" id="IPR036318">
    <property type="entry name" value="FAD-bd_PCMH-like_sf"/>
</dbReference>
<keyword evidence="3 9" id="KW-0812">Transmembrane</keyword>
<dbReference type="GO" id="GO:0050660">
    <property type="term" value="F:flavin adenine dinucleotide binding"/>
    <property type="evidence" value="ECO:0007669"/>
    <property type="project" value="InterPro"/>
</dbReference>
<dbReference type="Proteomes" id="UP000675284">
    <property type="component" value="Unassembled WGS sequence"/>
</dbReference>
<dbReference type="SMART" id="SM01091">
    <property type="entry name" value="CorC_HlyC"/>
    <property type="match status" value="1"/>
</dbReference>
<dbReference type="InterPro" id="IPR046342">
    <property type="entry name" value="CBS_dom_sf"/>
</dbReference>
<reference evidence="13" key="1">
    <citation type="submission" date="2021-04" db="EMBL/GenBank/DDBJ databases">
        <title>Isolation and polyphasic classification of algal microorganism.</title>
        <authorList>
            <person name="Wang S."/>
        </authorList>
    </citation>
    <scope>NUCLEOTIDE SEQUENCE</scope>
    <source>
        <strain evidence="13">720a</strain>
    </source>
</reference>
<evidence type="ECO:0000256" key="8">
    <source>
        <dbReference type="PROSITE-ProRule" id="PRU00703"/>
    </source>
</evidence>
<feature type="domain" description="CNNM transmembrane" evidence="12">
    <location>
        <begin position="1"/>
        <end position="179"/>
    </location>
</feature>
<evidence type="ECO:0000313" key="13">
    <source>
        <dbReference type="EMBL" id="MBR7794955.1"/>
    </source>
</evidence>
<feature type="domain" description="CBS" evidence="11">
    <location>
        <begin position="262"/>
        <end position="321"/>
    </location>
</feature>
<keyword evidence="5 9" id="KW-1133">Transmembrane helix</keyword>
<dbReference type="GO" id="GO:0005886">
    <property type="term" value="C:plasma membrane"/>
    <property type="evidence" value="ECO:0007669"/>
    <property type="project" value="TreeGrafter"/>
</dbReference>
<dbReference type="Gene3D" id="3.10.580.10">
    <property type="entry name" value="CBS-domain"/>
    <property type="match status" value="1"/>
</dbReference>
<gene>
    <name evidence="13" type="ORF">KCX74_02730</name>
</gene>
<dbReference type="AlphaFoldDB" id="A0A941IB64"/>
<dbReference type="PANTHER" id="PTHR22777">
    <property type="entry name" value="HEMOLYSIN-RELATED"/>
    <property type="match status" value="1"/>
</dbReference>
<protein>
    <submittedName>
        <fullName evidence="13">DUF21 domain-containing protein</fullName>
    </submittedName>
</protein>
<evidence type="ECO:0000256" key="10">
    <source>
        <dbReference type="SAM" id="Phobius"/>
    </source>
</evidence>
<dbReference type="InterPro" id="IPR016169">
    <property type="entry name" value="FAD-bd_PCMH_sub2"/>
</dbReference>
<keyword evidence="14" id="KW-1185">Reference proteome</keyword>
<evidence type="ECO:0000256" key="4">
    <source>
        <dbReference type="ARBA" id="ARBA00022737"/>
    </source>
</evidence>
<feature type="transmembrane region" description="Helical" evidence="10">
    <location>
        <begin position="80"/>
        <end position="98"/>
    </location>
</feature>
<feature type="transmembrane region" description="Helical" evidence="10">
    <location>
        <begin position="54"/>
        <end position="73"/>
    </location>
</feature>
<proteinExistence type="inferred from homology"/>
<dbReference type="RefSeq" id="WP_026679710.1">
    <property type="nucleotide sequence ID" value="NZ_BAAACY010000152.1"/>
</dbReference>
<comment type="subcellular location">
    <subcellularLocation>
        <location evidence="1">Membrane</location>
        <topology evidence="1">Multi-pass membrane protein</topology>
    </subcellularLocation>
</comment>
<keyword evidence="4" id="KW-0677">Repeat</keyword>
<evidence type="ECO:0000256" key="6">
    <source>
        <dbReference type="ARBA" id="ARBA00023122"/>
    </source>
</evidence>
<comment type="similarity">
    <text evidence="2">Belongs to the UPF0053 family.</text>
</comment>
<organism evidence="13 14">
    <name type="scientific">Virgibacillus salarius</name>
    <dbReference type="NCBI Taxonomy" id="447199"/>
    <lineage>
        <taxon>Bacteria</taxon>
        <taxon>Bacillati</taxon>
        <taxon>Bacillota</taxon>
        <taxon>Bacilli</taxon>
        <taxon>Bacillales</taxon>
        <taxon>Bacillaceae</taxon>
        <taxon>Virgibacillus</taxon>
    </lineage>
</organism>
<evidence type="ECO:0000256" key="5">
    <source>
        <dbReference type="ARBA" id="ARBA00022989"/>
    </source>
</evidence>
<evidence type="ECO:0000313" key="14">
    <source>
        <dbReference type="Proteomes" id="UP000675284"/>
    </source>
</evidence>
<evidence type="ECO:0000256" key="7">
    <source>
        <dbReference type="ARBA" id="ARBA00023136"/>
    </source>
</evidence>
<dbReference type="InterPro" id="IPR044751">
    <property type="entry name" value="Ion_transp-like_CBS"/>
</dbReference>
<dbReference type="PROSITE" id="PS51846">
    <property type="entry name" value="CNNM"/>
    <property type="match status" value="1"/>
</dbReference>
<sequence length="418" mass="47399">MIIAIIILLFVSFFFSGSETALTATNKMKLQTKAKNHDRRSGKLLELVSKPEQFITAILIGNNIANILLPTLVTMVAIDYGINVGIASALLTITIIIFSEVIPKSVAAAFPDRIAHVVYPVIQAVVTIFKPLTMLLNGITGAIIRFLSKGQEDSTSVSREEIRAMVDIARTEGIFKQDETYRIKGVLEFNNLNVKDALKTPRVDIMALPCDSTFEEVRNIAIDNPFTRYPIYEEEIDNIVGVFHSKYLLSWAMEPEKSLESFSDMNPLIVFEFHSVDWVFRKMIQDKKHMAIVLDEYGGTEGIITHEDIIEVLIGLEIEDETDKGNESLVEKVTDSEIICHGKIPLHRLNTIFHTDIPEEEDVLSGFLLKAFHYFPEAGEEISTDHLWFKVLSVEDRTIKRVQIRKREIRKHTEPSHE</sequence>
<dbReference type="Pfam" id="PF01595">
    <property type="entry name" value="CNNM"/>
    <property type="match status" value="1"/>
</dbReference>
<dbReference type="SUPFAM" id="SSF56176">
    <property type="entry name" value="FAD-binding/transporter-associated domain-like"/>
    <property type="match status" value="1"/>
</dbReference>
<feature type="transmembrane region" description="Helical" evidence="10">
    <location>
        <begin position="118"/>
        <end position="139"/>
    </location>
</feature>
<dbReference type="Pfam" id="PF00571">
    <property type="entry name" value="CBS"/>
    <property type="match status" value="1"/>
</dbReference>
<evidence type="ECO:0000256" key="1">
    <source>
        <dbReference type="ARBA" id="ARBA00004141"/>
    </source>
</evidence>
<comment type="caution">
    <text evidence="13">The sequence shown here is derived from an EMBL/GenBank/DDBJ whole genome shotgun (WGS) entry which is preliminary data.</text>
</comment>
<dbReference type="InterPro" id="IPR000644">
    <property type="entry name" value="CBS_dom"/>
</dbReference>
<dbReference type="CDD" id="cd04590">
    <property type="entry name" value="CBS_pair_CorC_HlyC_assoc"/>
    <property type="match status" value="1"/>
</dbReference>
<accession>A0A941IB64</accession>
<evidence type="ECO:0000256" key="9">
    <source>
        <dbReference type="PROSITE-ProRule" id="PRU01193"/>
    </source>
</evidence>